<reference evidence="2 3" key="1">
    <citation type="submission" date="2023-06" db="EMBL/GenBank/DDBJ databases">
        <title>Pelomonas sp. PFR6 16S ribosomal RNA gene Genome sequencing and assembly.</title>
        <authorList>
            <person name="Woo H."/>
        </authorList>
    </citation>
    <scope>NUCLEOTIDE SEQUENCE [LARGE SCALE GENOMIC DNA]</scope>
    <source>
        <strain evidence="2 3">PFR6</strain>
    </source>
</reference>
<dbReference type="InterPro" id="IPR032710">
    <property type="entry name" value="NTF2-like_dom_sf"/>
</dbReference>
<dbReference type="Pfam" id="PF13577">
    <property type="entry name" value="SnoaL_4"/>
    <property type="match status" value="1"/>
</dbReference>
<gene>
    <name evidence="2" type="ORF">QWJ38_13775</name>
</gene>
<organism evidence="2 3">
    <name type="scientific">Roseateles violae</name>
    <dbReference type="NCBI Taxonomy" id="3058042"/>
    <lineage>
        <taxon>Bacteria</taxon>
        <taxon>Pseudomonadati</taxon>
        <taxon>Pseudomonadota</taxon>
        <taxon>Betaproteobacteria</taxon>
        <taxon>Burkholderiales</taxon>
        <taxon>Sphaerotilaceae</taxon>
        <taxon>Roseateles</taxon>
    </lineage>
</organism>
<proteinExistence type="predicted"/>
<sequence length="154" mass="17459">MSESVEQGLWARQEVEDLVVRMFVAVDERDWPRAEDCFTAPFLLDMTSMVGGEPLSIAPREVCQSWAEAFSKLDQVHHQLGNFRTRVDGDRATVQCYGTAYHYRAGIAAALKSRSFVGSYELDLQRQAAGGWRIVRLQFKLKFIDGNLELEKAV</sequence>
<evidence type="ECO:0000313" key="3">
    <source>
        <dbReference type="Proteomes" id="UP001228044"/>
    </source>
</evidence>
<dbReference type="RefSeq" id="WP_290359657.1">
    <property type="nucleotide sequence ID" value="NZ_JAUHHC010000003.1"/>
</dbReference>
<dbReference type="EMBL" id="JAUHHC010000003">
    <property type="protein sequence ID" value="MDN3921358.1"/>
    <property type="molecule type" value="Genomic_DNA"/>
</dbReference>
<name>A0ABT8DWF1_9BURK</name>
<protein>
    <submittedName>
        <fullName evidence="2">Nuclear transport factor 2 family protein</fullName>
    </submittedName>
</protein>
<accession>A0ABT8DWF1</accession>
<keyword evidence="3" id="KW-1185">Reference proteome</keyword>
<dbReference type="Gene3D" id="3.10.450.50">
    <property type="match status" value="1"/>
</dbReference>
<dbReference type="SUPFAM" id="SSF54427">
    <property type="entry name" value="NTF2-like"/>
    <property type="match status" value="1"/>
</dbReference>
<feature type="domain" description="SnoaL-like" evidence="1">
    <location>
        <begin position="9"/>
        <end position="137"/>
    </location>
</feature>
<dbReference type="InterPro" id="IPR037401">
    <property type="entry name" value="SnoaL-like"/>
</dbReference>
<evidence type="ECO:0000259" key="1">
    <source>
        <dbReference type="Pfam" id="PF13577"/>
    </source>
</evidence>
<comment type="caution">
    <text evidence="2">The sequence shown here is derived from an EMBL/GenBank/DDBJ whole genome shotgun (WGS) entry which is preliminary data.</text>
</comment>
<evidence type="ECO:0000313" key="2">
    <source>
        <dbReference type="EMBL" id="MDN3921358.1"/>
    </source>
</evidence>
<dbReference type="Proteomes" id="UP001228044">
    <property type="component" value="Unassembled WGS sequence"/>
</dbReference>